<organism evidence="7">
    <name type="scientific">Selaginella moellendorffii</name>
    <name type="common">Spikemoss</name>
    <dbReference type="NCBI Taxonomy" id="88036"/>
    <lineage>
        <taxon>Eukaryota</taxon>
        <taxon>Viridiplantae</taxon>
        <taxon>Streptophyta</taxon>
        <taxon>Embryophyta</taxon>
        <taxon>Tracheophyta</taxon>
        <taxon>Lycopodiopsida</taxon>
        <taxon>Selaginellales</taxon>
        <taxon>Selaginellaceae</taxon>
        <taxon>Selaginella</taxon>
    </lineage>
</organism>
<dbReference type="GO" id="GO:0005783">
    <property type="term" value="C:endoplasmic reticulum"/>
    <property type="evidence" value="ECO:0007669"/>
    <property type="project" value="UniProtKB-SubCell"/>
</dbReference>
<dbReference type="SMART" id="SM00233">
    <property type="entry name" value="PH"/>
    <property type="match status" value="1"/>
</dbReference>
<feature type="region of interest" description="Disordered" evidence="3">
    <location>
        <begin position="378"/>
        <end position="408"/>
    </location>
</feature>
<proteinExistence type="predicted"/>
<dbReference type="Gene3D" id="2.30.29.30">
    <property type="entry name" value="Pleckstrin-homology domain (PH domain)/Phosphotyrosine-binding domain (PTB)"/>
    <property type="match status" value="1"/>
</dbReference>
<evidence type="ECO:0000313" key="7">
    <source>
        <dbReference type="Proteomes" id="UP000001514"/>
    </source>
</evidence>
<protein>
    <recommendedName>
        <fullName evidence="8">START domain-containing protein</fullName>
    </recommendedName>
</protein>
<dbReference type="SUPFAM" id="SSF50729">
    <property type="entry name" value="PH domain-like"/>
    <property type="match status" value="1"/>
</dbReference>
<dbReference type="InterPro" id="IPR011993">
    <property type="entry name" value="PH-like_dom_sf"/>
</dbReference>
<dbReference type="Pfam" id="PF01852">
    <property type="entry name" value="START"/>
    <property type="match status" value="1"/>
</dbReference>
<feature type="domain" description="START" evidence="5">
    <location>
        <begin position="150"/>
        <end position="345"/>
    </location>
</feature>
<gene>
    <name evidence="6" type="ORF">SELMODRAFT_146206</name>
</gene>
<dbReference type="InterPro" id="IPR045096">
    <property type="entry name" value="EDR2-like"/>
</dbReference>
<dbReference type="Gene3D" id="3.30.530.20">
    <property type="match status" value="1"/>
</dbReference>
<dbReference type="InterPro" id="IPR001849">
    <property type="entry name" value="PH_domain"/>
</dbReference>
<dbReference type="PANTHER" id="PTHR12136:SF41">
    <property type="entry name" value="PLECKSTRIN HOMOLOGY (PH) AND LIPID-BINDING START DOMAINS-CONTAINING PROTEIN"/>
    <property type="match status" value="1"/>
</dbReference>
<dbReference type="Pfam" id="PF00169">
    <property type="entry name" value="PH"/>
    <property type="match status" value="1"/>
</dbReference>
<dbReference type="Proteomes" id="UP000001514">
    <property type="component" value="Unassembled WGS sequence"/>
</dbReference>
<dbReference type="STRING" id="88036.D8RDQ7"/>
<dbReference type="EMBL" id="GL377577">
    <property type="protein sequence ID" value="EFJ29292.1"/>
    <property type="molecule type" value="Genomic_DNA"/>
</dbReference>
<feature type="compositionally biased region" description="Basic and acidic residues" evidence="3">
    <location>
        <begin position="378"/>
        <end position="407"/>
    </location>
</feature>
<dbReference type="Pfam" id="PF07059">
    <property type="entry name" value="EDR2_C"/>
    <property type="match status" value="1"/>
</dbReference>
<sequence length="722" mass="82468">MDSTKIEGWLYVIQPHRLRIRFPRKRYFVLEGRQATCYKSKPIHDGEKQSLKKGVIQPYTKVVDNGRENIHGQVLHTFTLSDPSFDQQQMKLAARTAEEAAKWMSAFRDAASSQAPLRQNLAVPKRKPYFRFFERGREGGQEVPDWTGFWTSMREQGDVIAESPWKILGCKNGLRLFRESSKSKGRFTSKFADDHPAIMAVGVVKAPCESVFDTVMALGDSRAEWDFCYSTGRIVERIDGHTDIVHKQLRRKWLPGHMRGRDLLFHRYWRREYDGSYVILYRSVSRKDCPTRSGTVRAKLKSGGYVISPLTGEGEQPARSLVRHMLEIDWNTWKSHFKPSRVQKITLRMLERIAGLRELYKAKVIEPTWVDASREFDDQAAKEEKEENEERAIVVSDQEPKSAHIDEQESFLRVNDTDEFFDAPDDSDQEDLPDDMLRSVSETEGTEEFEPETKSTASFVKRIHALAAAAHKKGAQPQTEFSSRDAELLDREGTLPKSSFYCSWSAADPSTFLIRGKNYLRDNKKVKAKETLMQLVAVDWFTSNQREDHIASRENTFMQPKVRKLGRSFFFIVNLQVPGSPTYSLVFYYMLKQSLDQIPLLEKFVNGGDRFRSSTFKLIPHVAEGSWIVKQSVGKTACLIGEALDLHYFHGKNYLELDVDVGASSVARGVVSLVFGYMSKLVVEMAFLIQANTEEDLPEMLLGTCRVSSLDVSKAVQLNPSA</sequence>
<dbReference type="InterPro" id="IPR023393">
    <property type="entry name" value="START-like_dom_sf"/>
</dbReference>
<name>D8RDQ7_SELML</name>
<accession>D8RDQ7</accession>
<dbReference type="SUPFAM" id="SSF55961">
    <property type="entry name" value="Bet v1-like"/>
    <property type="match status" value="1"/>
</dbReference>
<comment type="subcellular location">
    <subcellularLocation>
        <location evidence="1">Endoplasmic reticulum</location>
    </subcellularLocation>
</comment>
<dbReference type="OMA" id="TMPSTWA"/>
<dbReference type="PROSITE" id="PS50003">
    <property type="entry name" value="PH_DOMAIN"/>
    <property type="match status" value="1"/>
</dbReference>
<evidence type="ECO:0000259" key="4">
    <source>
        <dbReference type="PROSITE" id="PS50003"/>
    </source>
</evidence>
<evidence type="ECO:0000256" key="1">
    <source>
        <dbReference type="ARBA" id="ARBA00004240"/>
    </source>
</evidence>
<dbReference type="HOGENOM" id="CLU_018946_0_0_1"/>
<dbReference type="AlphaFoldDB" id="D8RDQ7"/>
<evidence type="ECO:0000313" key="6">
    <source>
        <dbReference type="EMBL" id="EFJ29292.1"/>
    </source>
</evidence>
<evidence type="ECO:0000256" key="2">
    <source>
        <dbReference type="ARBA" id="ARBA00022824"/>
    </source>
</evidence>
<dbReference type="PANTHER" id="PTHR12136">
    <property type="entry name" value="ENHANCED DISEASE RESISTANCE-RELATED"/>
    <property type="match status" value="1"/>
</dbReference>
<reference evidence="6 7" key="1">
    <citation type="journal article" date="2011" name="Science">
        <title>The Selaginella genome identifies genetic changes associated with the evolution of vascular plants.</title>
        <authorList>
            <person name="Banks J.A."/>
            <person name="Nishiyama T."/>
            <person name="Hasebe M."/>
            <person name="Bowman J.L."/>
            <person name="Gribskov M."/>
            <person name="dePamphilis C."/>
            <person name="Albert V.A."/>
            <person name="Aono N."/>
            <person name="Aoyama T."/>
            <person name="Ambrose B.A."/>
            <person name="Ashton N.W."/>
            <person name="Axtell M.J."/>
            <person name="Barker E."/>
            <person name="Barker M.S."/>
            <person name="Bennetzen J.L."/>
            <person name="Bonawitz N.D."/>
            <person name="Chapple C."/>
            <person name="Cheng C."/>
            <person name="Correa L.G."/>
            <person name="Dacre M."/>
            <person name="DeBarry J."/>
            <person name="Dreyer I."/>
            <person name="Elias M."/>
            <person name="Engstrom E.M."/>
            <person name="Estelle M."/>
            <person name="Feng L."/>
            <person name="Finet C."/>
            <person name="Floyd S.K."/>
            <person name="Frommer W.B."/>
            <person name="Fujita T."/>
            <person name="Gramzow L."/>
            <person name="Gutensohn M."/>
            <person name="Harholt J."/>
            <person name="Hattori M."/>
            <person name="Heyl A."/>
            <person name="Hirai T."/>
            <person name="Hiwatashi Y."/>
            <person name="Ishikawa M."/>
            <person name="Iwata M."/>
            <person name="Karol K.G."/>
            <person name="Koehler B."/>
            <person name="Kolukisaoglu U."/>
            <person name="Kubo M."/>
            <person name="Kurata T."/>
            <person name="Lalonde S."/>
            <person name="Li K."/>
            <person name="Li Y."/>
            <person name="Litt A."/>
            <person name="Lyons E."/>
            <person name="Manning G."/>
            <person name="Maruyama T."/>
            <person name="Michael T.P."/>
            <person name="Mikami K."/>
            <person name="Miyazaki S."/>
            <person name="Morinaga S."/>
            <person name="Murata T."/>
            <person name="Mueller-Roeber B."/>
            <person name="Nelson D.R."/>
            <person name="Obara M."/>
            <person name="Oguri Y."/>
            <person name="Olmstead R.G."/>
            <person name="Onodera N."/>
            <person name="Petersen B.L."/>
            <person name="Pils B."/>
            <person name="Prigge M."/>
            <person name="Rensing S.A."/>
            <person name="Riano-Pachon D.M."/>
            <person name="Roberts A.W."/>
            <person name="Sato Y."/>
            <person name="Scheller H.V."/>
            <person name="Schulz B."/>
            <person name="Schulz C."/>
            <person name="Shakirov E.V."/>
            <person name="Shibagaki N."/>
            <person name="Shinohara N."/>
            <person name="Shippen D.E."/>
            <person name="Soerensen I."/>
            <person name="Sotooka R."/>
            <person name="Sugimoto N."/>
            <person name="Sugita M."/>
            <person name="Sumikawa N."/>
            <person name="Tanurdzic M."/>
            <person name="Theissen G."/>
            <person name="Ulvskov P."/>
            <person name="Wakazuki S."/>
            <person name="Weng J.K."/>
            <person name="Willats W.W."/>
            <person name="Wipf D."/>
            <person name="Wolf P.G."/>
            <person name="Yang L."/>
            <person name="Zimmer A.D."/>
            <person name="Zhu Q."/>
            <person name="Mitros T."/>
            <person name="Hellsten U."/>
            <person name="Loque D."/>
            <person name="Otillar R."/>
            <person name="Salamov A."/>
            <person name="Schmutz J."/>
            <person name="Shapiro H."/>
            <person name="Lindquist E."/>
            <person name="Lucas S."/>
            <person name="Rokhsar D."/>
            <person name="Grigoriev I.V."/>
        </authorList>
    </citation>
    <scope>NUCLEOTIDE SEQUENCE [LARGE SCALE GENOMIC DNA]</scope>
</reference>
<evidence type="ECO:0000259" key="5">
    <source>
        <dbReference type="PROSITE" id="PS50848"/>
    </source>
</evidence>
<dbReference type="FunCoup" id="D8RDQ7">
    <property type="interactions" value="892"/>
</dbReference>
<dbReference type="GO" id="GO:0008289">
    <property type="term" value="F:lipid binding"/>
    <property type="evidence" value="ECO:0007669"/>
    <property type="project" value="InterPro"/>
</dbReference>
<dbReference type="KEGG" id="smo:SELMODRAFT_146206"/>
<keyword evidence="2" id="KW-0256">Endoplasmic reticulum</keyword>
<evidence type="ECO:0000256" key="3">
    <source>
        <dbReference type="SAM" id="MobiDB-lite"/>
    </source>
</evidence>
<dbReference type="InterPro" id="IPR009769">
    <property type="entry name" value="EDR2_C"/>
</dbReference>
<dbReference type="SMART" id="SM00234">
    <property type="entry name" value="START"/>
    <property type="match status" value="1"/>
</dbReference>
<dbReference type="PROSITE" id="PS50848">
    <property type="entry name" value="START"/>
    <property type="match status" value="1"/>
</dbReference>
<dbReference type="InterPro" id="IPR002913">
    <property type="entry name" value="START_lipid-bd_dom"/>
</dbReference>
<keyword evidence="7" id="KW-1185">Reference proteome</keyword>
<dbReference type="CDD" id="cd00177">
    <property type="entry name" value="START"/>
    <property type="match status" value="1"/>
</dbReference>
<dbReference type="eggNOG" id="ENOG502QQJT">
    <property type="taxonomic scope" value="Eukaryota"/>
</dbReference>
<dbReference type="CDD" id="cd00821">
    <property type="entry name" value="PH"/>
    <property type="match status" value="1"/>
</dbReference>
<evidence type="ECO:0008006" key="8">
    <source>
        <dbReference type="Google" id="ProtNLM"/>
    </source>
</evidence>
<dbReference type="Gramene" id="EFJ29292">
    <property type="protein sequence ID" value="EFJ29292"/>
    <property type="gene ID" value="SELMODRAFT_146206"/>
</dbReference>
<dbReference type="InParanoid" id="D8RDQ7"/>
<feature type="domain" description="PH" evidence="4">
    <location>
        <begin position="3"/>
        <end position="112"/>
    </location>
</feature>